<keyword evidence="1" id="KW-1015">Disulfide bond</keyword>
<dbReference type="InterPro" id="IPR050780">
    <property type="entry name" value="Mucin_vWF_Thrombospondin_sf"/>
</dbReference>
<dbReference type="GO" id="GO:0031012">
    <property type="term" value="C:extracellular matrix"/>
    <property type="evidence" value="ECO:0007669"/>
    <property type="project" value="TreeGrafter"/>
</dbReference>
<reference evidence="6" key="1">
    <citation type="submission" date="2025-08" db="UniProtKB">
        <authorList>
            <consortium name="RefSeq"/>
        </authorList>
    </citation>
    <scope>IDENTIFICATION</scope>
    <source>
        <tissue evidence="6">Brain</tissue>
    </source>
</reference>
<accession>A0AAJ8BH02</accession>
<name>A0AAJ8BH02_LATCA</name>
<dbReference type="RefSeq" id="XP_050932091.1">
    <property type="nucleotide sequence ID" value="XM_051076134.1"/>
</dbReference>
<evidence type="ECO:0000313" key="6">
    <source>
        <dbReference type="RefSeq" id="XP_050932091.1"/>
    </source>
</evidence>
<dbReference type="GeneID" id="127143327"/>
<evidence type="ECO:0000256" key="3">
    <source>
        <dbReference type="SAM" id="SignalP"/>
    </source>
</evidence>
<gene>
    <name evidence="6" type="primary">LOC127143327</name>
</gene>
<dbReference type="PANTHER" id="PTHR11339">
    <property type="entry name" value="EXTRACELLULAR MATRIX GLYCOPROTEIN RELATED"/>
    <property type="match status" value="1"/>
</dbReference>
<dbReference type="InterPro" id="IPR001846">
    <property type="entry name" value="VWF_type-D"/>
</dbReference>
<evidence type="ECO:0000313" key="5">
    <source>
        <dbReference type="Proteomes" id="UP000694890"/>
    </source>
</evidence>
<evidence type="ECO:0000256" key="2">
    <source>
        <dbReference type="ARBA" id="ARBA00023180"/>
    </source>
</evidence>
<feature type="chain" id="PRO_5042490730" evidence="3">
    <location>
        <begin position="24"/>
        <end position="165"/>
    </location>
</feature>
<dbReference type="KEGG" id="lcf:127143327"/>
<dbReference type="PANTHER" id="PTHR11339:SF408">
    <property type="entry name" value="MUCIN-5B"/>
    <property type="match status" value="1"/>
</dbReference>
<keyword evidence="3" id="KW-0732">Signal</keyword>
<evidence type="ECO:0000259" key="4">
    <source>
        <dbReference type="PROSITE" id="PS51233"/>
    </source>
</evidence>
<dbReference type="PROSITE" id="PS51233">
    <property type="entry name" value="VWFD"/>
    <property type="match status" value="1"/>
</dbReference>
<keyword evidence="2" id="KW-0325">Glycoprotein</keyword>
<dbReference type="Pfam" id="PF00094">
    <property type="entry name" value="VWD"/>
    <property type="match status" value="1"/>
</dbReference>
<feature type="domain" description="VWFD" evidence="4">
    <location>
        <begin position="47"/>
        <end position="165"/>
    </location>
</feature>
<organism evidence="5 6">
    <name type="scientific">Lates calcarifer</name>
    <name type="common">Barramundi</name>
    <name type="synonym">Holocentrus calcarifer</name>
    <dbReference type="NCBI Taxonomy" id="8187"/>
    <lineage>
        <taxon>Eukaryota</taxon>
        <taxon>Metazoa</taxon>
        <taxon>Chordata</taxon>
        <taxon>Craniata</taxon>
        <taxon>Vertebrata</taxon>
        <taxon>Euteleostomi</taxon>
        <taxon>Actinopterygii</taxon>
        <taxon>Neopterygii</taxon>
        <taxon>Teleostei</taxon>
        <taxon>Neoteleostei</taxon>
        <taxon>Acanthomorphata</taxon>
        <taxon>Carangaria</taxon>
        <taxon>Carangaria incertae sedis</taxon>
        <taxon>Centropomidae</taxon>
        <taxon>Lates</taxon>
    </lineage>
</organism>
<dbReference type="Proteomes" id="UP000694890">
    <property type="component" value="Linkage group LG2"/>
</dbReference>
<sequence length="165" mass="18171">MGTRGLQSTLWLIYLILLVGSLTQTVTFIPSLNKVSLNSANSSHIDRVCTTWGHYHWKTFDGDFFQLASTCNHVLTWQCKGNYENFNIQMRRKTINNIPTISNIVMILDGSVVELSGSSVVVNGKTVSLPFVAFGVTIKGTTSGISVNAKLGIRAVWNMDDSLDV</sequence>
<evidence type="ECO:0000256" key="1">
    <source>
        <dbReference type="ARBA" id="ARBA00023157"/>
    </source>
</evidence>
<dbReference type="GO" id="GO:0005615">
    <property type="term" value="C:extracellular space"/>
    <property type="evidence" value="ECO:0007669"/>
    <property type="project" value="TreeGrafter"/>
</dbReference>
<dbReference type="AlphaFoldDB" id="A0AAJ8BH02"/>
<proteinExistence type="predicted"/>
<protein>
    <submittedName>
        <fullName evidence="6">Mucin-5AC</fullName>
    </submittedName>
</protein>
<feature type="signal peptide" evidence="3">
    <location>
        <begin position="1"/>
        <end position="23"/>
    </location>
</feature>